<organism evidence="2 3">
    <name type="scientific">Lichenibacterium ramalinae</name>
    <dbReference type="NCBI Taxonomy" id="2316527"/>
    <lineage>
        <taxon>Bacteria</taxon>
        <taxon>Pseudomonadati</taxon>
        <taxon>Pseudomonadota</taxon>
        <taxon>Alphaproteobacteria</taxon>
        <taxon>Hyphomicrobiales</taxon>
        <taxon>Lichenihabitantaceae</taxon>
        <taxon>Lichenibacterium</taxon>
    </lineage>
</organism>
<dbReference type="AlphaFoldDB" id="A0A4Q2RAI3"/>
<gene>
    <name evidence="2" type="ORF">D3272_18715</name>
</gene>
<dbReference type="OrthoDB" id="9806380at2"/>
<dbReference type="InterPro" id="IPR011008">
    <property type="entry name" value="Dimeric_a/b-barrel"/>
</dbReference>
<name>A0A4Q2RAI3_9HYPH</name>
<evidence type="ECO:0000259" key="1">
    <source>
        <dbReference type="Pfam" id="PF07045"/>
    </source>
</evidence>
<dbReference type="InterPro" id="IPR010753">
    <property type="entry name" value="DUF1330"/>
</dbReference>
<dbReference type="SUPFAM" id="SSF54909">
    <property type="entry name" value="Dimeric alpha+beta barrel"/>
    <property type="match status" value="1"/>
</dbReference>
<comment type="caution">
    <text evidence="2">The sequence shown here is derived from an EMBL/GenBank/DDBJ whole genome shotgun (WGS) entry which is preliminary data.</text>
</comment>
<dbReference type="RefSeq" id="WP_129220735.1">
    <property type="nucleotide sequence ID" value="NZ_QYBC01000016.1"/>
</dbReference>
<reference evidence="2 3" key="2">
    <citation type="submission" date="2019-02" db="EMBL/GenBank/DDBJ databases">
        <title>'Lichenibacterium ramalinii' gen. nov. sp. nov., 'Lichenibacterium minor' gen. nov. sp. nov.</title>
        <authorList>
            <person name="Pankratov T."/>
        </authorList>
    </citation>
    <scope>NUCLEOTIDE SEQUENCE [LARGE SCALE GENOMIC DNA]</scope>
    <source>
        <strain evidence="2 3">RmlP001</strain>
    </source>
</reference>
<accession>A0A4Q2RAI3</accession>
<evidence type="ECO:0000313" key="2">
    <source>
        <dbReference type="EMBL" id="RYB03097.1"/>
    </source>
</evidence>
<evidence type="ECO:0000313" key="3">
    <source>
        <dbReference type="Proteomes" id="UP000289411"/>
    </source>
</evidence>
<reference evidence="2 3" key="1">
    <citation type="submission" date="2018-09" db="EMBL/GenBank/DDBJ databases">
        <authorList>
            <person name="Grouzdev D.S."/>
            <person name="Krutkina M.S."/>
        </authorList>
    </citation>
    <scope>NUCLEOTIDE SEQUENCE [LARGE SCALE GENOMIC DNA]</scope>
    <source>
        <strain evidence="2 3">RmlP001</strain>
    </source>
</reference>
<dbReference type="Gene3D" id="3.30.70.100">
    <property type="match status" value="1"/>
</dbReference>
<feature type="domain" description="DUF1330" evidence="1">
    <location>
        <begin position="37"/>
        <end position="102"/>
    </location>
</feature>
<dbReference type="Pfam" id="PF07045">
    <property type="entry name" value="DUF1330"/>
    <property type="match status" value="1"/>
</dbReference>
<dbReference type="EMBL" id="QYBC01000016">
    <property type="protein sequence ID" value="RYB03097.1"/>
    <property type="molecule type" value="Genomic_DNA"/>
</dbReference>
<proteinExistence type="predicted"/>
<keyword evidence="3" id="KW-1185">Reference proteome</keyword>
<dbReference type="Proteomes" id="UP000289411">
    <property type="component" value="Unassembled WGS sequence"/>
</dbReference>
<protein>
    <submittedName>
        <fullName evidence="2">DUF1330 domain-containing protein</fullName>
    </submittedName>
</protein>
<sequence>MRFAPIRVLAVGVAALGVADPAASRDRAATGAPADDVADVKVSDEEGIKPCSAAVEGTFKPFGGRSIVRGRIPSRSKGRLVVIMFDSLDKARAWYDSPAYSQM</sequence>